<gene>
    <name evidence="1" type="ORF">DFR70_106234</name>
</gene>
<organism evidence="1 2">
    <name type="scientific">Nocardia tenerifensis</name>
    <dbReference type="NCBI Taxonomy" id="228006"/>
    <lineage>
        <taxon>Bacteria</taxon>
        <taxon>Bacillati</taxon>
        <taxon>Actinomycetota</taxon>
        <taxon>Actinomycetes</taxon>
        <taxon>Mycobacteriales</taxon>
        <taxon>Nocardiaceae</taxon>
        <taxon>Nocardia</taxon>
    </lineage>
</organism>
<dbReference type="AlphaFoldDB" id="A0A318K2B6"/>
<proteinExistence type="predicted"/>
<dbReference type="Proteomes" id="UP000247569">
    <property type="component" value="Unassembled WGS sequence"/>
</dbReference>
<evidence type="ECO:0008006" key="3">
    <source>
        <dbReference type="Google" id="ProtNLM"/>
    </source>
</evidence>
<accession>A0A318K2B6</accession>
<sequence>MGGRLALVVGSECKALGELGFPLQLATDLHSRLTTLGGWDSARTVEGPLLNPTTRELTAEIKAAFALAARSQAALLISFVGHGVATGRDNFFLLAHDSPQHPESDTALHIIQVLSEQLG</sequence>
<comment type="caution">
    <text evidence="1">The sequence shown here is derived from an EMBL/GenBank/DDBJ whole genome shotgun (WGS) entry which is preliminary data.</text>
</comment>
<dbReference type="EMBL" id="QJKF01000006">
    <property type="protein sequence ID" value="PXX63176.1"/>
    <property type="molecule type" value="Genomic_DNA"/>
</dbReference>
<reference evidence="1 2" key="1">
    <citation type="submission" date="2018-05" db="EMBL/GenBank/DDBJ databases">
        <title>Genomic Encyclopedia of Type Strains, Phase IV (KMG-IV): sequencing the most valuable type-strain genomes for metagenomic binning, comparative biology and taxonomic classification.</title>
        <authorList>
            <person name="Goeker M."/>
        </authorList>
    </citation>
    <scope>NUCLEOTIDE SEQUENCE [LARGE SCALE GENOMIC DNA]</scope>
    <source>
        <strain evidence="1 2">DSM 44704</strain>
    </source>
</reference>
<evidence type="ECO:0000313" key="2">
    <source>
        <dbReference type="Proteomes" id="UP000247569"/>
    </source>
</evidence>
<evidence type="ECO:0000313" key="1">
    <source>
        <dbReference type="EMBL" id="PXX63176.1"/>
    </source>
</evidence>
<protein>
    <recommendedName>
        <fullName evidence="3">Caspase domain-containing protein</fullName>
    </recommendedName>
</protein>
<keyword evidence="2" id="KW-1185">Reference proteome</keyword>
<dbReference type="Gene3D" id="3.40.50.1460">
    <property type="match status" value="1"/>
</dbReference>
<name>A0A318K2B6_9NOCA</name>